<keyword evidence="3 7" id="KW-0547">Nucleotide-binding</keyword>
<feature type="domain" description="Kinesin motor" evidence="10">
    <location>
        <begin position="409"/>
        <end position="731"/>
    </location>
</feature>
<comment type="caution">
    <text evidence="11">The sequence shown here is derived from an EMBL/GenBank/DDBJ whole genome shotgun (WGS) entry which is preliminary data.</text>
</comment>
<keyword evidence="2" id="KW-0493">Microtubule</keyword>
<dbReference type="Proteomes" id="UP001187192">
    <property type="component" value="Unassembled WGS sequence"/>
</dbReference>
<dbReference type="SMART" id="SM00129">
    <property type="entry name" value="KISc"/>
    <property type="match status" value="1"/>
</dbReference>
<evidence type="ECO:0000256" key="4">
    <source>
        <dbReference type="ARBA" id="ARBA00022840"/>
    </source>
</evidence>
<dbReference type="InterPro" id="IPR027417">
    <property type="entry name" value="P-loop_NTPase"/>
</dbReference>
<keyword evidence="4 7" id="KW-0067">ATP-binding</keyword>
<evidence type="ECO:0000256" key="2">
    <source>
        <dbReference type="ARBA" id="ARBA00022701"/>
    </source>
</evidence>
<dbReference type="EMBL" id="BTGU01000004">
    <property type="protein sequence ID" value="GMN34038.1"/>
    <property type="molecule type" value="Genomic_DNA"/>
</dbReference>
<evidence type="ECO:0000256" key="6">
    <source>
        <dbReference type="ARBA" id="ARBA00023175"/>
    </source>
</evidence>
<dbReference type="GO" id="GO:0005524">
    <property type="term" value="F:ATP binding"/>
    <property type="evidence" value="ECO:0007669"/>
    <property type="project" value="UniProtKB-UniRule"/>
</dbReference>
<dbReference type="Pfam" id="PF00225">
    <property type="entry name" value="Kinesin"/>
    <property type="match status" value="1"/>
</dbReference>
<dbReference type="Gene3D" id="3.40.850.10">
    <property type="entry name" value="Kinesin motor domain"/>
    <property type="match status" value="1"/>
</dbReference>
<evidence type="ECO:0000259" key="10">
    <source>
        <dbReference type="PROSITE" id="PS50067"/>
    </source>
</evidence>
<feature type="binding site" evidence="7">
    <location>
        <begin position="492"/>
        <end position="499"/>
    </location>
    <ligand>
        <name>ATP</name>
        <dbReference type="ChEBI" id="CHEBI:30616"/>
    </ligand>
</feature>
<dbReference type="PRINTS" id="PR00380">
    <property type="entry name" value="KINESINHEAVY"/>
</dbReference>
<feature type="coiled-coil region" evidence="8">
    <location>
        <begin position="844"/>
        <end position="926"/>
    </location>
</feature>
<keyword evidence="6 7" id="KW-0505">Motor protein</keyword>
<gene>
    <name evidence="11" type="ORF">TIFTF001_004468</name>
</gene>
<feature type="compositionally biased region" description="Polar residues" evidence="9">
    <location>
        <begin position="957"/>
        <end position="975"/>
    </location>
</feature>
<evidence type="ECO:0000256" key="1">
    <source>
        <dbReference type="ARBA" id="ARBA00010899"/>
    </source>
</evidence>
<dbReference type="GO" id="GO:0003777">
    <property type="term" value="F:microtubule motor activity"/>
    <property type="evidence" value="ECO:0007669"/>
    <property type="project" value="InterPro"/>
</dbReference>
<organism evidence="11 12">
    <name type="scientific">Ficus carica</name>
    <name type="common">Common fig</name>
    <dbReference type="NCBI Taxonomy" id="3494"/>
    <lineage>
        <taxon>Eukaryota</taxon>
        <taxon>Viridiplantae</taxon>
        <taxon>Streptophyta</taxon>
        <taxon>Embryophyta</taxon>
        <taxon>Tracheophyta</taxon>
        <taxon>Spermatophyta</taxon>
        <taxon>Magnoliopsida</taxon>
        <taxon>eudicotyledons</taxon>
        <taxon>Gunneridae</taxon>
        <taxon>Pentapetalae</taxon>
        <taxon>rosids</taxon>
        <taxon>fabids</taxon>
        <taxon>Rosales</taxon>
        <taxon>Moraceae</taxon>
        <taxon>Ficeae</taxon>
        <taxon>Ficus</taxon>
    </lineage>
</organism>
<dbReference type="PANTHER" id="PTHR47972:SF18">
    <property type="entry name" value="KINESIN-LIKE PROTEIN KIN-14R"/>
    <property type="match status" value="1"/>
</dbReference>
<protein>
    <recommendedName>
        <fullName evidence="10">Kinesin motor domain-containing protein</fullName>
    </recommendedName>
</protein>
<reference evidence="11" key="1">
    <citation type="submission" date="2023-07" db="EMBL/GenBank/DDBJ databases">
        <title>draft genome sequence of fig (Ficus carica).</title>
        <authorList>
            <person name="Takahashi T."/>
            <person name="Nishimura K."/>
        </authorList>
    </citation>
    <scope>NUCLEOTIDE SEQUENCE</scope>
</reference>
<dbReference type="GO" id="GO:0005874">
    <property type="term" value="C:microtubule"/>
    <property type="evidence" value="ECO:0007669"/>
    <property type="project" value="UniProtKB-KW"/>
</dbReference>
<sequence>MEDAQLSRSYQDPKTLTSISSVSWVMETVKTDPPIQEPKDFAMEEATVSMADSMLCDSRSRLIPTGLTRSDSADEYVMLVNAGGEAVDEADSTIKFLKDTCYEGGNIFRTNEQITGAEDFPSIYQSARLGNFCYRFTDLSPGDYYVDLHFSEIINTNGPKGMRVFNVLSDFDIFSVVGANKPVQLVDLRVSVKEDRVLVMRFEGVVGSPAISGIGIRRAPNTSVPQLNDELLKCDNCTAEIVVPSAQMKLLQTKCTAKYEKKIQELTTQCQLKAKECYEAWMSLTTANEQLDKVRMELDNMTFKTLSQDQAMEKQAEDLRNISSRYERDKKHWAVAINDLQQKIELMKKEHFQLSREAHECADSIPELNKMVFAVQALVAQCEDLKVKYSEEQAKRKKLFNEVQEAKGNIRVFCRCRPLNKGEIASGCTTIVDFDAGKDGSLGILTTASTKKSFKFDRVYTPKDEQVDVFADASPMVISVLDGYNVCIFAYGQTGTGKTFTMEGTDQNRGVNYRTLEKLFETARERSETFKYDISVSVLEVYNEQIRDLLATSPTSKKLEIKQASEGSHHVPGIVEARVDNIDQVWTVLQAGSNARAIGSNNVNEHSSRSHCLLCIMVRAKNLMNGECTKSKLWLVDLAGSERLAKTDVQGERLKEAQNINRSLSALGDVISALANKSSHIPYRNSKLTHLLQDSLGGDSKTLMFVQISPSDQDLGETLSSLNFATRVRGIELAPARKQVDTSEIQKIKGMLEKARQEARSKDEALKKLEESLQNLESKAKGKDQAYKNQLEKIKELESLLEVKTTLHSQSEKQLLQLSDRLKGREETCCSLQQKVKELESKLKERQQSDSETYQQKVKELESKLKDQVQEAEFHAAILKQKVRELEIKLKEQEQNRDSDLLHQKIKELEDKLREQEQQVRFTHDYVDVIRATPAEVKTCIMDEVMSDIEPFVLRSSNSVNRPMSQGSMRGNDSKQGTRRKREFKSGETENIMMGSNTTGLNDNKIRKSDPPKIARIMMRTTAKPATTQGPFTHKRMILRDQQGVKERDSKKKIWSR</sequence>
<evidence type="ECO:0000256" key="3">
    <source>
        <dbReference type="ARBA" id="ARBA00022741"/>
    </source>
</evidence>
<evidence type="ECO:0000256" key="7">
    <source>
        <dbReference type="PROSITE-ProRule" id="PRU00283"/>
    </source>
</evidence>
<dbReference type="Pfam" id="PF11721">
    <property type="entry name" value="Malectin"/>
    <property type="match status" value="1"/>
</dbReference>
<accession>A0AA87ZD30</accession>
<feature type="coiled-coil region" evidence="8">
    <location>
        <begin position="330"/>
        <end position="409"/>
    </location>
</feature>
<evidence type="ECO:0000256" key="5">
    <source>
        <dbReference type="ARBA" id="ARBA00023054"/>
    </source>
</evidence>
<dbReference type="PROSITE" id="PS50067">
    <property type="entry name" value="KINESIN_MOTOR_2"/>
    <property type="match status" value="1"/>
</dbReference>
<dbReference type="CDD" id="cd01366">
    <property type="entry name" value="KISc_C_terminal"/>
    <property type="match status" value="1"/>
</dbReference>
<keyword evidence="5 8" id="KW-0175">Coiled coil</keyword>
<keyword evidence="12" id="KW-1185">Reference proteome</keyword>
<proteinExistence type="inferred from homology"/>
<dbReference type="PANTHER" id="PTHR47972">
    <property type="entry name" value="KINESIN-LIKE PROTEIN KLP-3"/>
    <property type="match status" value="1"/>
</dbReference>
<comment type="similarity">
    <text evidence="1">Belongs to the TRAFAC class myosin-kinesin ATPase superfamily. Kinesin family. KIN-14 subfamily.</text>
</comment>
<name>A0AA87ZD30_FICCA</name>
<dbReference type="InterPro" id="IPR019821">
    <property type="entry name" value="Kinesin_motor_CS"/>
</dbReference>
<evidence type="ECO:0000313" key="11">
    <source>
        <dbReference type="EMBL" id="GMN34038.1"/>
    </source>
</evidence>
<dbReference type="InterPro" id="IPR021720">
    <property type="entry name" value="Malectin_dom"/>
</dbReference>
<evidence type="ECO:0000313" key="12">
    <source>
        <dbReference type="Proteomes" id="UP001187192"/>
    </source>
</evidence>
<dbReference type="AlphaFoldDB" id="A0AA87ZD30"/>
<dbReference type="InterPro" id="IPR001752">
    <property type="entry name" value="Kinesin_motor_dom"/>
</dbReference>
<evidence type="ECO:0000256" key="9">
    <source>
        <dbReference type="SAM" id="MobiDB-lite"/>
    </source>
</evidence>
<dbReference type="GO" id="GO:0007018">
    <property type="term" value="P:microtubule-based movement"/>
    <property type="evidence" value="ECO:0007669"/>
    <property type="project" value="InterPro"/>
</dbReference>
<feature type="region of interest" description="Disordered" evidence="9">
    <location>
        <begin position="957"/>
        <end position="1009"/>
    </location>
</feature>
<dbReference type="Gene3D" id="2.60.120.430">
    <property type="entry name" value="Galactose-binding lectin"/>
    <property type="match status" value="1"/>
</dbReference>
<dbReference type="PROSITE" id="PS00411">
    <property type="entry name" value="KINESIN_MOTOR_1"/>
    <property type="match status" value="1"/>
</dbReference>
<dbReference type="InterPro" id="IPR027640">
    <property type="entry name" value="Kinesin-like_fam"/>
</dbReference>
<dbReference type="SUPFAM" id="SSF52540">
    <property type="entry name" value="P-loop containing nucleoside triphosphate hydrolases"/>
    <property type="match status" value="1"/>
</dbReference>
<feature type="coiled-coil region" evidence="8">
    <location>
        <begin position="745"/>
        <end position="793"/>
    </location>
</feature>
<evidence type="ECO:0000256" key="8">
    <source>
        <dbReference type="SAM" id="Coils"/>
    </source>
</evidence>
<dbReference type="InterPro" id="IPR036961">
    <property type="entry name" value="Kinesin_motor_dom_sf"/>
</dbReference>
<dbReference type="GO" id="GO:0008017">
    <property type="term" value="F:microtubule binding"/>
    <property type="evidence" value="ECO:0007669"/>
    <property type="project" value="InterPro"/>
</dbReference>
<dbReference type="FunFam" id="3.40.850.10:FF:000057">
    <property type="entry name" value="kinesin-like protein KIN-14R"/>
    <property type="match status" value="1"/>
</dbReference>